<feature type="compositionally biased region" description="Polar residues" evidence="12">
    <location>
        <begin position="1031"/>
        <end position="1044"/>
    </location>
</feature>
<evidence type="ECO:0000313" key="15">
    <source>
        <dbReference type="Proteomes" id="UP000309340"/>
    </source>
</evidence>
<feature type="region of interest" description="Disordered" evidence="12">
    <location>
        <begin position="94"/>
        <end position="113"/>
    </location>
</feature>
<dbReference type="OrthoDB" id="435460at2759"/>
<dbReference type="Proteomes" id="UP000309340">
    <property type="component" value="Unassembled WGS sequence"/>
</dbReference>
<dbReference type="SUPFAM" id="SSF46689">
    <property type="entry name" value="Homeodomain-like"/>
    <property type="match status" value="1"/>
</dbReference>
<dbReference type="PANTHER" id="PTHR16466">
    <property type="entry name" value="TELOMERE REPEAT-BINDING FACTOR 2-INTERACTING PROTEIN 1"/>
    <property type="match status" value="1"/>
</dbReference>
<dbReference type="Pfam" id="PF11626">
    <property type="entry name" value="Rap1_C"/>
    <property type="match status" value="1"/>
</dbReference>
<feature type="compositionally biased region" description="Acidic residues" evidence="12">
    <location>
        <begin position="721"/>
        <end position="730"/>
    </location>
</feature>
<comment type="subcellular location">
    <subcellularLocation>
        <location evidence="2">Chromosome</location>
        <location evidence="2">Telomere</location>
    </subcellularLocation>
    <subcellularLocation>
        <location evidence="1">Nucleus</location>
    </subcellularLocation>
</comment>
<dbReference type="GO" id="GO:0031848">
    <property type="term" value="P:protection from non-homologous end joining at telomere"/>
    <property type="evidence" value="ECO:0007669"/>
    <property type="project" value="TreeGrafter"/>
</dbReference>
<evidence type="ECO:0000256" key="9">
    <source>
        <dbReference type="ARBA" id="ARBA00023163"/>
    </source>
</evidence>
<feature type="region of interest" description="Disordered" evidence="12">
    <location>
        <begin position="184"/>
        <end position="204"/>
    </location>
</feature>
<evidence type="ECO:0000256" key="5">
    <source>
        <dbReference type="ARBA" id="ARBA00022454"/>
    </source>
</evidence>
<feature type="region of interest" description="Disordered" evidence="12">
    <location>
        <begin position="1100"/>
        <end position="1119"/>
    </location>
</feature>
<name>A0A4U0XVP8_9PEZI</name>
<feature type="compositionally biased region" description="Basic and acidic residues" evidence="12">
    <location>
        <begin position="1343"/>
        <end position="1370"/>
    </location>
</feature>
<organism evidence="14 15">
    <name type="scientific">Friedmanniomyces simplex</name>
    <dbReference type="NCBI Taxonomy" id="329884"/>
    <lineage>
        <taxon>Eukaryota</taxon>
        <taxon>Fungi</taxon>
        <taxon>Dikarya</taxon>
        <taxon>Ascomycota</taxon>
        <taxon>Pezizomycotina</taxon>
        <taxon>Dothideomycetes</taxon>
        <taxon>Dothideomycetidae</taxon>
        <taxon>Mycosphaerellales</taxon>
        <taxon>Teratosphaeriaceae</taxon>
        <taxon>Friedmanniomyces</taxon>
    </lineage>
</organism>
<feature type="compositionally biased region" description="Basic and acidic residues" evidence="12">
    <location>
        <begin position="414"/>
        <end position="425"/>
    </location>
</feature>
<feature type="compositionally biased region" description="Basic and acidic residues" evidence="12">
    <location>
        <begin position="566"/>
        <end position="575"/>
    </location>
</feature>
<accession>A0A4U0XVP8</accession>
<feature type="compositionally biased region" description="Polar residues" evidence="12">
    <location>
        <begin position="587"/>
        <end position="601"/>
    </location>
</feature>
<proteinExistence type="inferred from homology"/>
<feature type="compositionally biased region" description="Acidic residues" evidence="12">
    <location>
        <begin position="1331"/>
        <end position="1342"/>
    </location>
</feature>
<feature type="region of interest" description="Disordered" evidence="12">
    <location>
        <begin position="695"/>
        <end position="825"/>
    </location>
</feature>
<feature type="compositionally biased region" description="Acidic residues" evidence="12">
    <location>
        <begin position="1136"/>
        <end position="1161"/>
    </location>
</feature>
<feature type="compositionally biased region" description="Polar residues" evidence="12">
    <location>
        <begin position="780"/>
        <end position="795"/>
    </location>
</feature>
<evidence type="ECO:0000256" key="6">
    <source>
        <dbReference type="ARBA" id="ARBA00022895"/>
    </source>
</evidence>
<feature type="region of interest" description="Disordered" evidence="12">
    <location>
        <begin position="504"/>
        <end position="524"/>
    </location>
</feature>
<feature type="compositionally biased region" description="Acidic residues" evidence="12">
    <location>
        <begin position="192"/>
        <end position="201"/>
    </location>
</feature>
<dbReference type="InterPro" id="IPR015010">
    <property type="entry name" value="TERF2IP_Myb"/>
</dbReference>
<dbReference type="InterPro" id="IPR038104">
    <property type="entry name" value="Rap1_C_sf"/>
</dbReference>
<keyword evidence="8" id="KW-0010">Activator</keyword>
<dbReference type="InterPro" id="IPR009057">
    <property type="entry name" value="Homeodomain-like_sf"/>
</dbReference>
<feature type="compositionally biased region" description="Acidic residues" evidence="12">
    <location>
        <begin position="742"/>
        <end position="753"/>
    </location>
</feature>
<feature type="compositionally biased region" description="Acidic residues" evidence="12">
    <location>
        <begin position="1251"/>
        <end position="1264"/>
    </location>
</feature>
<dbReference type="GO" id="GO:0070187">
    <property type="term" value="C:shelterin complex"/>
    <property type="evidence" value="ECO:0007669"/>
    <property type="project" value="TreeGrafter"/>
</dbReference>
<evidence type="ECO:0000256" key="10">
    <source>
        <dbReference type="ARBA" id="ARBA00023242"/>
    </source>
</evidence>
<comment type="similarity">
    <text evidence="3">Belongs to the RAP1 family.</text>
</comment>
<feature type="compositionally biased region" description="Low complexity" evidence="12">
    <location>
        <begin position="1272"/>
        <end position="1299"/>
    </location>
</feature>
<dbReference type="InterPro" id="IPR001357">
    <property type="entry name" value="BRCT_dom"/>
</dbReference>
<feature type="compositionally biased region" description="Basic residues" evidence="12">
    <location>
        <begin position="1396"/>
        <end position="1407"/>
    </location>
</feature>
<sequence>MAPLVVSHTIGNTPAVGGLFNGLAFFLLQRLPSRSSYVDRLQTNGGRVVKVEAQATHIIADHLRPGCPPGSISYTFIDAAIKDGVLPDPKDHLAGPAPGTVREVGSTSAPGKQTRTAFTAEDDRVLWQWVERARSEGGRVKGNEIYKQLEAENSRHTFQAWRDRYIKKLMDKPPAGVEVKVAASAPASLPDAPDEEEEEEVSAGFSKGDFEYLTAEAANILAIGEDMVDEAWQAFANAYPGHTDEEWRAYWEEKVLPAFKETPAYHEAIAGVEREKREEQERAERRVEKRRKRAAREESAEDEPGAKRRGKQRVKEEPELETVDETAPARQTSVKPEVPSASQSASQPHRRKKPSQTSDFADLFVPDEGAEKPLVPPQPRPPKRAVNPEDLIEISSTDEEAERKALAKSQRRAVRGEKVAKKGVEGHAQSPGPVVEDGVDMMNGIDEADEQLLGEYAAARGDEDGMQVDVMEASDLPVSDIDCAVESQVRRESGEDVAQQLPNNHAAAEDGDVAIPVDGGDASDLAMSDLNRAVERQLRRESGEGDEDVVLQPVDSFLPTSEAYRAADRQVRPESADGGGDLVVQRALSQQLHSELPTSDANRAAEQQVRRESGQGLTMDGGLGEEANDVVTSNRGDEDDHSEDDLPVEDAMAVVEEEVVQAIASDDVPSHLTMLEDLLADDLDTFDADVKALGDDRTVTGLDVTDEAEQQTELQNAENPAEADELDEEARDITISSHLIEDGEVEDGLPGEEVLDHDGVDETVVPLGNGDGSDDEPNDVTMTNGIAEGNNTDDASSADEVNDADTGGDALTEANLASQQAEHKAPVVRGVNLPEDDDAQDQADFLGYLQNVMASKPTALQNSLTEANLASQQAEHEAPVLRGLDLLEDEDARDRGDFVNYPQEVMASKAAAVLTGKGTKEAAPIVGGARGGPVRTPEAGGRLETGRKSEPAVDETEYTQHKGQLRSDEAPSEGQPALPALSFHQDDALDQTTHTHNETNLLSDTSRPNDSNGFADLPLSSQQDIDEILDSSLQWPYSPQQSKSRGPVVRGSEIMGFETQVPYPKLRFQDEGSSKSKLDTQPQQSEVSYPALPAQAVQLDNDDHESEVQSQVGVEPEWVDGEESGYVMVEQHDAVGDVDELDDQYDDDDDGEYEIDFDVPEPEGGFGFSSSPVRPTAAQPTGSQQGRERAVSKASADLSHAAAKSQDGDDYELNFQKSEGGVEVTSPPFRPSPPQRPQQPTREASPGIESLPEEEDEVDEDEAVAADGVRGQADSIEISSAESSSSPYQSSEAASSQAADYYTAKVTQLGTQDILNAETQQPDLSMPLPPDSDEEIEDEMDVNETHESEMRPTDSDDASDHASDDLHSDPIRAPAPPTAQRKAALANPPQPSHPLRPFKKSPPKPRQHPINLSETQTLNDDDFEEYFTTTQLRFKVSETVLLAALKATSMRPALAEIVLLDQRAGRGFPRDIPGAWTAEEDAVLEGGNARLMKGLGERHGWEEMYRRLAYLQEYREG</sequence>
<feature type="region of interest" description="Disordered" evidence="12">
    <location>
        <begin position="999"/>
        <end position="1092"/>
    </location>
</feature>
<keyword evidence="5" id="KW-0158">Chromosome</keyword>
<dbReference type="InterPro" id="IPR039595">
    <property type="entry name" value="TE2IP/Rap1"/>
</dbReference>
<feature type="compositionally biased region" description="Basic and acidic residues" evidence="12">
    <location>
        <begin position="1067"/>
        <end position="1078"/>
    </location>
</feature>
<gene>
    <name evidence="14" type="ORF">B0A55_03363</name>
</gene>
<evidence type="ECO:0000256" key="8">
    <source>
        <dbReference type="ARBA" id="ARBA00023159"/>
    </source>
</evidence>
<feature type="region of interest" description="Disordered" evidence="12">
    <location>
        <begin position="1313"/>
        <end position="1416"/>
    </location>
</feature>
<evidence type="ECO:0000256" key="4">
    <source>
        <dbReference type="ARBA" id="ARBA00017805"/>
    </source>
</evidence>
<evidence type="ECO:0000256" key="1">
    <source>
        <dbReference type="ARBA" id="ARBA00004123"/>
    </source>
</evidence>
<dbReference type="PANTHER" id="PTHR16466:SF6">
    <property type="entry name" value="TELOMERIC REPEAT-BINDING FACTOR 2-INTERACTING PROTEIN 1"/>
    <property type="match status" value="1"/>
</dbReference>
<dbReference type="Gene3D" id="1.10.10.60">
    <property type="entry name" value="Homeodomain-like"/>
    <property type="match status" value="1"/>
</dbReference>
<feature type="compositionally biased region" description="Pro residues" evidence="12">
    <location>
        <begin position="1228"/>
        <end position="1237"/>
    </location>
</feature>
<dbReference type="Pfam" id="PF08914">
    <property type="entry name" value="Myb_Rap1"/>
    <property type="match status" value="1"/>
</dbReference>
<feature type="region of interest" description="Disordered" evidence="12">
    <location>
        <begin position="924"/>
        <end position="979"/>
    </location>
</feature>
<evidence type="ECO:0000259" key="13">
    <source>
        <dbReference type="PROSITE" id="PS50172"/>
    </source>
</evidence>
<evidence type="ECO:0000256" key="7">
    <source>
        <dbReference type="ARBA" id="ARBA00023015"/>
    </source>
</evidence>
<dbReference type="InterPro" id="IPR021661">
    <property type="entry name" value="Rap1_C"/>
</dbReference>
<evidence type="ECO:0000256" key="3">
    <source>
        <dbReference type="ARBA" id="ARBA00010467"/>
    </source>
</evidence>
<keyword evidence="9" id="KW-0804">Transcription</keyword>
<dbReference type="STRING" id="329884.A0A4U0XVP8"/>
<comment type="caution">
    <text evidence="14">The sequence shown here is derived from an EMBL/GenBank/DDBJ whole genome shotgun (WGS) entry which is preliminary data.</text>
</comment>
<dbReference type="PROSITE" id="PS50172">
    <property type="entry name" value="BRCT"/>
    <property type="match status" value="1"/>
</dbReference>
<feature type="compositionally biased region" description="Polar residues" evidence="12">
    <location>
        <begin position="329"/>
        <end position="347"/>
    </location>
</feature>
<reference evidence="14 15" key="1">
    <citation type="submission" date="2017-03" db="EMBL/GenBank/DDBJ databases">
        <title>Genomes of endolithic fungi from Antarctica.</title>
        <authorList>
            <person name="Coleine C."/>
            <person name="Masonjones S."/>
            <person name="Stajich J.E."/>
        </authorList>
    </citation>
    <scope>NUCLEOTIDE SEQUENCE [LARGE SCALE GENOMIC DNA]</scope>
    <source>
        <strain evidence="14 15">CCFEE 5184</strain>
    </source>
</reference>
<dbReference type="GO" id="GO:0042162">
    <property type="term" value="F:telomeric DNA binding"/>
    <property type="evidence" value="ECO:0007669"/>
    <property type="project" value="TreeGrafter"/>
</dbReference>
<feature type="compositionally biased region" description="Polar residues" evidence="12">
    <location>
        <begin position="1168"/>
        <end position="1185"/>
    </location>
</feature>
<feature type="compositionally biased region" description="Basic and acidic residues" evidence="12">
    <location>
        <begin position="272"/>
        <end position="287"/>
    </location>
</feature>
<dbReference type="EMBL" id="NAJQ01000086">
    <property type="protein sequence ID" value="TKA79603.1"/>
    <property type="molecule type" value="Genomic_DNA"/>
</dbReference>
<keyword evidence="15" id="KW-1185">Reference proteome</keyword>
<keyword evidence="7" id="KW-0805">Transcription regulation</keyword>
<feature type="compositionally biased region" description="Polar residues" evidence="12">
    <location>
        <begin position="999"/>
        <end position="1012"/>
    </location>
</feature>
<dbReference type="Gene3D" id="1.10.10.2170">
    <property type="match status" value="1"/>
</dbReference>
<feature type="compositionally biased region" description="Acidic residues" evidence="12">
    <location>
        <begin position="637"/>
        <end position="648"/>
    </location>
</feature>
<evidence type="ECO:0000256" key="11">
    <source>
        <dbReference type="ARBA" id="ARBA00032471"/>
    </source>
</evidence>
<feature type="region of interest" description="Disordered" evidence="12">
    <location>
        <begin position="1128"/>
        <end position="1299"/>
    </location>
</feature>
<evidence type="ECO:0000313" key="14">
    <source>
        <dbReference type="EMBL" id="TKA79603.1"/>
    </source>
</evidence>
<dbReference type="GO" id="GO:0010833">
    <property type="term" value="P:telomere maintenance via telomere lengthening"/>
    <property type="evidence" value="ECO:0007669"/>
    <property type="project" value="TreeGrafter"/>
</dbReference>
<feature type="domain" description="BRCT" evidence="13">
    <location>
        <begin position="15"/>
        <end position="61"/>
    </location>
</feature>
<evidence type="ECO:0000256" key="2">
    <source>
        <dbReference type="ARBA" id="ARBA00004574"/>
    </source>
</evidence>
<protein>
    <recommendedName>
        <fullName evidence="4">Telomeric repeat-binding factor 2-interacting protein 1</fullName>
    </recommendedName>
    <alternativeName>
        <fullName evidence="11">Repressor/activator protein 1 homolog</fullName>
    </alternativeName>
</protein>
<keyword evidence="6" id="KW-0779">Telomere</keyword>
<keyword evidence="10" id="KW-0539">Nucleus</keyword>
<feature type="compositionally biased region" description="Acidic residues" evidence="12">
    <location>
        <begin position="390"/>
        <end position="400"/>
    </location>
</feature>
<dbReference type="CDD" id="cd11655">
    <property type="entry name" value="rap1_myb-like"/>
    <property type="match status" value="1"/>
</dbReference>
<feature type="region of interest" description="Disordered" evidence="12">
    <location>
        <begin position="566"/>
        <end position="651"/>
    </location>
</feature>
<feature type="region of interest" description="Disordered" evidence="12">
    <location>
        <begin position="270"/>
        <end position="440"/>
    </location>
</feature>
<evidence type="ECO:0000256" key="12">
    <source>
        <dbReference type="SAM" id="MobiDB-lite"/>
    </source>
</evidence>